<keyword evidence="2" id="KW-0472">Membrane</keyword>
<feature type="region of interest" description="Disordered" evidence="1">
    <location>
        <begin position="91"/>
        <end position="159"/>
    </location>
</feature>
<proteinExistence type="predicted"/>
<sequence>MTNTWATCLNDPFCVGDNGVAPIVIHLIFLFITVFLAYILRSDRMFVFLLILWDVNLFIFAFTDSITLWYVLVCFDIWAMNRYLNTKKARNASSAGKEDEDEQHNMMPGVTHNGQKIDNDEEEDEGNSDESSGIKPNDGISDRSHNTNQSTRRSIGDPY</sequence>
<feature type="compositionally biased region" description="Acidic residues" evidence="1">
    <location>
        <begin position="119"/>
        <end position="128"/>
    </location>
</feature>
<dbReference type="EMBL" id="HACM01011293">
    <property type="protein sequence ID" value="CRZ11735.1"/>
    <property type="molecule type" value="Transcribed_RNA"/>
</dbReference>
<accession>A0A0H5RBX6</accession>
<feature type="transmembrane region" description="Helical" evidence="2">
    <location>
        <begin position="20"/>
        <end position="39"/>
    </location>
</feature>
<dbReference type="AlphaFoldDB" id="A0A0H5RBX6"/>
<evidence type="ECO:0000256" key="1">
    <source>
        <dbReference type="SAM" id="MobiDB-lite"/>
    </source>
</evidence>
<reference evidence="3" key="1">
    <citation type="submission" date="2015-04" db="EMBL/GenBank/DDBJ databases">
        <title>The genome sequence of the plant pathogenic Rhizarian Plasmodiophora brassicae reveals insights in its biotrophic life cycle and the origin of chitin synthesis.</title>
        <authorList>
            <person name="Schwelm A."/>
            <person name="Fogelqvist J."/>
            <person name="Knaust A."/>
            <person name="Julke S."/>
            <person name="Lilja T."/>
            <person name="Dhandapani V."/>
            <person name="Bonilla-Rosso G."/>
            <person name="Karlsson M."/>
            <person name="Shevchenko A."/>
            <person name="Choi S.R."/>
            <person name="Kim H.G."/>
            <person name="Park J.Y."/>
            <person name="Lim Y.P."/>
            <person name="Ludwig-Muller J."/>
            <person name="Dixelius C."/>
        </authorList>
    </citation>
    <scope>NUCLEOTIDE SEQUENCE</scope>
    <source>
        <tissue evidence="3">Potato root galls</tissue>
    </source>
</reference>
<organism evidence="3">
    <name type="scientific">Spongospora subterranea</name>
    <dbReference type="NCBI Taxonomy" id="70186"/>
    <lineage>
        <taxon>Eukaryota</taxon>
        <taxon>Sar</taxon>
        <taxon>Rhizaria</taxon>
        <taxon>Endomyxa</taxon>
        <taxon>Phytomyxea</taxon>
        <taxon>Plasmodiophorida</taxon>
        <taxon>Plasmodiophoridae</taxon>
        <taxon>Spongospora</taxon>
    </lineage>
</organism>
<protein>
    <submittedName>
        <fullName evidence="3">Uncharacterized protein</fullName>
    </submittedName>
</protein>
<name>A0A0H5RBX6_9EUKA</name>
<evidence type="ECO:0000256" key="2">
    <source>
        <dbReference type="SAM" id="Phobius"/>
    </source>
</evidence>
<feature type="transmembrane region" description="Helical" evidence="2">
    <location>
        <begin position="68"/>
        <end position="84"/>
    </location>
</feature>
<keyword evidence="2" id="KW-0812">Transmembrane</keyword>
<keyword evidence="2" id="KW-1133">Transmembrane helix</keyword>
<evidence type="ECO:0000313" key="3">
    <source>
        <dbReference type="EMBL" id="CRZ11735.1"/>
    </source>
</evidence>